<accession>A0A814FP25</accession>
<keyword evidence="1" id="KW-0472">Membrane</keyword>
<sequence length="113" mass="13110">MDIMDDNWYKFSLIILVSSVICCGLIPIFLRLWLARKRYYRYCAERSLIEQCMPFAFNIQKSIYSDLTPELCTSISFQHETPTTPVSESNQLYSTIYSEIPFIDSKDGVADVT</sequence>
<keyword evidence="1" id="KW-0812">Transmembrane</keyword>
<reference evidence="3" key="1">
    <citation type="submission" date="2021-02" db="EMBL/GenBank/DDBJ databases">
        <authorList>
            <person name="Nowell W R."/>
        </authorList>
    </citation>
    <scope>NUCLEOTIDE SEQUENCE</scope>
</reference>
<dbReference type="Proteomes" id="UP000677228">
    <property type="component" value="Unassembled WGS sequence"/>
</dbReference>
<dbReference type="EMBL" id="CAJNOK010003058">
    <property type="protein sequence ID" value="CAF0886270.1"/>
    <property type="molecule type" value="Genomic_DNA"/>
</dbReference>
<dbReference type="Proteomes" id="UP000682733">
    <property type="component" value="Unassembled WGS sequence"/>
</dbReference>
<keyword evidence="6" id="KW-1185">Reference proteome</keyword>
<protein>
    <submittedName>
        <fullName evidence="3">Uncharacterized protein</fullName>
    </submittedName>
</protein>
<dbReference type="Proteomes" id="UP000663829">
    <property type="component" value="Unassembled WGS sequence"/>
</dbReference>
<evidence type="ECO:0000313" key="5">
    <source>
        <dbReference type="EMBL" id="CAF3755230.1"/>
    </source>
</evidence>
<dbReference type="OrthoDB" id="10003988at2759"/>
<name>A0A814FP25_9BILA</name>
<dbReference type="EMBL" id="CAJNOQ010002862">
    <property type="protein sequence ID" value="CAF0982784.1"/>
    <property type="molecule type" value="Genomic_DNA"/>
</dbReference>
<dbReference type="Proteomes" id="UP000681722">
    <property type="component" value="Unassembled WGS sequence"/>
</dbReference>
<evidence type="ECO:0000313" key="4">
    <source>
        <dbReference type="EMBL" id="CAF3669201.1"/>
    </source>
</evidence>
<comment type="caution">
    <text evidence="3">The sequence shown here is derived from an EMBL/GenBank/DDBJ whole genome shotgun (WGS) entry which is preliminary data.</text>
</comment>
<evidence type="ECO:0000313" key="6">
    <source>
        <dbReference type="Proteomes" id="UP000663829"/>
    </source>
</evidence>
<organism evidence="3 6">
    <name type="scientific">Didymodactylos carnosus</name>
    <dbReference type="NCBI Taxonomy" id="1234261"/>
    <lineage>
        <taxon>Eukaryota</taxon>
        <taxon>Metazoa</taxon>
        <taxon>Spiralia</taxon>
        <taxon>Gnathifera</taxon>
        <taxon>Rotifera</taxon>
        <taxon>Eurotatoria</taxon>
        <taxon>Bdelloidea</taxon>
        <taxon>Philodinida</taxon>
        <taxon>Philodinidae</taxon>
        <taxon>Didymodactylos</taxon>
    </lineage>
</organism>
<keyword evidence="1" id="KW-1133">Transmembrane helix</keyword>
<evidence type="ECO:0000313" key="2">
    <source>
        <dbReference type="EMBL" id="CAF0886270.1"/>
    </source>
</evidence>
<gene>
    <name evidence="3" type="ORF">GPM918_LOCUS12840</name>
    <name evidence="2" type="ORF">OVA965_LOCUS8886</name>
    <name evidence="5" type="ORF">SRO942_LOCUS12840</name>
    <name evidence="4" type="ORF">TMI583_LOCUS8882</name>
</gene>
<evidence type="ECO:0000256" key="1">
    <source>
        <dbReference type="SAM" id="Phobius"/>
    </source>
</evidence>
<dbReference type="EMBL" id="CAJOBC010002862">
    <property type="protein sequence ID" value="CAF3755230.1"/>
    <property type="molecule type" value="Genomic_DNA"/>
</dbReference>
<feature type="transmembrane region" description="Helical" evidence="1">
    <location>
        <begin position="12"/>
        <end position="34"/>
    </location>
</feature>
<proteinExistence type="predicted"/>
<dbReference type="EMBL" id="CAJOBA010003059">
    <property type="protein sequence ID" value="CAF3669201.1"/>
    <property type="molecule type" value="Genomic_DNA"/>
</dbReference>
<dbReference type="AlphaFoldDB" id="A0A814FP25"/>
<evidence type="ECO:0000313" key="3">
    <source>
        <dbReference type="EMBL" id="CAF0982784.1"/>
    </source>
</evidence>